<evidence type="ECO:0000256" key="2">
    <source>
        <dbReference type="ARBA" id="ARBA00022741"/>
    </source>
</evidence>
<dbReference type="InterPro" id="IPR011704">
    <property type="entry name" value="ATPase_dyneun-rel_AAA"/>
</dbReference>
<dbReference type="CDD" id="cd00009">
    <property type="entry name" value="AAA"/>
    <property type="match status" value="2"/>
</dbReference>
<dbReference type="PIRSF" id="PIRSF010340">
    <property type="entry name" value="Midasin"/>
    <property type="match status" value="1"/>
</dbReference>
<dbReference type="FunFam" id="3.40.50.300:FF:000582">
    <property type="entry name" value="Midasin"/>
    <property type="match status" value="1"/>
</dbReference>
<feature type="compositionally biased region" description="Basic and acidic residues" evidence="7">
    <location>
        <begin position="3830"/>
        <end position="3876"/>
    </location>
</feature>
<evidence type="ECO:0000313" key="10">
    <source>
        <dbReference type="Proteomes" id="UP000799750"/>
    </source>
</evidence>
<name>A0A6A6R2Y7_9PEZI</name>
<keyword evidence="4 6" id="KW-0143">Chaperone</keyword>
<keyword evidence="10" id="KW-1185">Reference proteome</keyword>
<keyword evidence="5 6" id="KW-0539">Nucleus</keyword>
<evidence type="ECO:0000256" key="6">
    <source>
        <dbReference type="PIRNR" id="PIRNR010340"/>
    </source>
</evidence>
<evidence type="ECO:0000256" key="5">
    <source>
        <dbReference type="ARBA" id="ARBA00023242"/>
    </source>
</evidence>
<dbReference type="Gene3D" id="3.40.50.300">
    <property type="entry name" value="P-loop containing nucleotide triphosphate hydrolases"/>
    <property type="match status" value="5"/>
</dbReference>
<dbReference type="SMART" id="SM00382">
    <property type="entry name" value="AAA"/>
    <property type="match status" value="5"/>
</dbReference>
<evidence type="ECO:0000256" key="3">
    <source>
        <dbReference type="ARBA" id="ARBA00022840"/>
    </source>
</evidence>
<evidence type="ECO:0000256" key="4">
    <source>
        <dbReference type="ARBA" id="ARBA00023186"/>
    </source>
</evidence>
<dbReference type="GO" id="GO:0000027">
    <property type="term" value="P:ribosomal large subunit assembly"/>
    <property type="evidence" value="ECO:0007669"/>
    <property type="project" value="InterPro"/>
</dbReference>
<feature type="compositionally biased region" description="Basic and acidic residues" evidence="7">
    <location>
        <begin position="4120"/>
        <end position="4131"/>
    </location>
</feature>
<dbReference type="EMBL" id="MU004186">
    <property type="protein sequence ID" value="KAF2497757.1"/>
    <property type="molecule type" value="Genomic_DNA"/>
</dbReference>
<dbReference type="GO" id="GO:0005634">
    <property type="term" value="C:nucleus"/>
    <property type="evidence" value="ECO:0007669"/>
    <property type="project" value="UniProtKB-SubCell"/>
</dbReference>
<dbReference type="GO" id="GO:0000055">
    <property type="term" value="P:ribosomal large subunit export from nucleus"/>
    <property type="evidence" value="ECO:0007669"/>
    <property type="project" value="TreeGrafter"/>
</dbReference>
<evidence type="ECO:0000256" key="7">
    <source>
        <dbReference type="SAM" id="MobiDB-lite"/>
    </source>
</evidence>
<accession>A0A6A6R2Y7</accession>
<dbReference type="GO" id="GO:0030687">
    <property type="term" value="C:preribosome, large subunit precursor"/>
    <property type="evidence" value="ECO:0007669"/>
    <property type="project" value="TreeGrafter"/>
</dbReference>
<feature type="compositionally biased region" description="Acidic residues" evidence="7">
    <location>
        <begin position="3877"/>
        <end position="3944"/>
    </location>
</feature>
<dbReference type="InterPro" id="IPR041190">
    <property type="entry name" value="Midasin_AAA_lid_5"/>
</dbReference>
<feature type="domain" description="AAA+ ATPase" evidence="8">
    <location>
        <begin position="1830"/>
        <end position="2051"/>
    </location>
</feature>
<keyword evidence="2 6" id="KW-0547">Nucleotide-binding</keyword>
<gene>
    <name evidence="9" type="ORF">BU16DRAFT_571476</name>
</gene>
<dbReference type="InterPro" id="IPR048617">
    <property type="entry name" value="MDN1_AAA_lid_4"/>
</dbReference>
<feature type="domain" description="AAA+ ATPase" evidence="8">
    <location>
        <begin position="1551"/>
        <end position="1704"/>
    </location>
</feature>
<dbReference type="FunFam" id="3.40.50.300:FF:001368">
    <property type="entry name" value="Midasin"/>
    <property type="match status" value="1"/>
</dbReference>
<feature type="compositionally biased region" description="Acidic residues" evidence="7">
    <location>
        <begin position="3776"/>
        <end position="3807"/>
    </location>
</feature>
<dbReference type="InterPro" id="IPR040848">
    <property type="entry name" value="AAA_lid_7"/>
</dbReference>
<comment type="subcellular location">
    <subcellularLocation>
        <location evidence="1 6">Nucleus</location>
    </subcellularLocation>
</comment>
<dbReference type="Pfam" id="PF21108">
    <property type="entry name" value="MDN1_4th"/>
    <property type="match status" value="1"/>
</dbReference>
<evidence type="ECO:0000313" key="9">
    <source>
        <dbReference type="EMBL" id="KAF2497757.1"/>
    </source>
</evidence>
<feature type="compositionally biased region" description="Acidic residues" evidence="7">
    <location>
        <begin position="3814"/>
        <end position="3824"/>
    </location>
</feature>
<proteinExistence type="inferred from homology"/>
<feature type="compositionally biased region" description="Basic and acidic residues" evidence="7">
    <location>
        <begin position="3724"/>
        <end position="3738"/>
    </location>
</feature>
<dbReference type="Proteomes" id="UP000799750">
    <property type="component" value="Unassembled WGS sequence"/>
</dbReference>
<protein>
    <recommendedName>
        <fullName evidence="6">Midasin</fullName>
    </recommendedName>
</protein>
<dbReference type="InterPro" id="IPR003593">
    <property type="entry name" value="AAA+_ATPase"/>
</dbReference>
<feature type="compositionally biased region" description="Low complexity" evidence="7">
    <location>
        <begin position="3984"/>
        <end position="3993"/>
    </location>
</feature>
<feature type="domain" description="AAA+ ATPase" evidence="8">
    <location>
        <begin position="591"/>
        <end position="824"/>
    </location>
</feature>
<organism evidence="9 10">
    <name type="scientific">Lophium mytilinum</name>
    <dbReference type="NCBI Taxonomy" id="390894"/>
    <lineage>
        <taxon>Eukaryota</taxon>
        <taxon>Fungi</taxon>
        <taxon>Dikarya</taxon>
        <taxon>Ascomycota</taxon>
        <taxon>Pezizomycotina</taxon>
        <taxon>Dothideomycetes</taxon>
        <taxon>Pleosporomycetidae</taxon>
        <taxon>Mytilinidiales</taxon>
        <taxon>Mytilinidiaceae</taxon>
        <taxon>Lophium</taxon>
    </lineage>
</organism>
<dbReference type="Pfam" id="PF17865">
    <property type="entry name" value="AAA_lid_5"/>
    <property type="match status" value="1"/>
</dbReference>
<feature type="domain" description="AAA+ ATPase" evidence="8">
    <location>
        <begin position="1168"/>
        <end position="1383"/>
    </location>
</feature>
<dbReference type="PANTHER" id="PTHR48103:SF2">
    <property type="entry name" value="MIDASIN"/>
    <property type="match status" value="1"/>
</dbReference>
<dbReference type="GO" id="GO:0016887">
    <property type="term" value="F:ATP hydrolysis activity"/>
    <property type="evidence" value="ECO:0007669"/>
    <property type="project" value="InterPro"/>
</dbReference>
<dbReference type="Pfam" id="PF17867">
    <property type="entry name" value="AAA_lid_7"/>
    <property type="match status" value="2"/>
</dbReference>
<dbReference type="PANTHER" id="PTHR48103">
    <property type="entry name" value="MIDASIN-RELATED"/>
    <property type="match status" value="1"/>
</dbReference>
<feature type="region of interest" description="Disordered" evidence="7">
    <location>
        <begin position="3720"/>
        <end position="4131"/>
    </location>
</feature>
<evidence type="ECO:0000259" key="8">
    <source>
        <dbReference type="SMART" id="SM00382"/>
    </source>
</evidence>
<keyword evidence="3 6" id="KW-0067">ATP-binding</keyword>
<dbReference type="Pfam" id="PF07728">
    <property type="entry name" value="AAA_5"/>
    <property type="match status" value="7"/>
</dbReference>
<dbReference type="InterPro" id="IPR027417">
    <property type="entry name" value="P-loop_NTPase"/>
</dbReference>
<dbReference type="OrthoDB" id="5186at2759"/>
<comment type="function">
    <text evidence="6">Nuclear chaperone required for maturation and nuclear export of pre-60S ribosome subunits.</text>
</comment>
<comment type="similarity">
    <text evidence="6">Belongs to the midasin family.</text>
</comment>
<evidence type="ECO:0000256" key="1">
    <source>
        <dbReference type="ARBA" id="ARBA00004123"/>
    </source>
</evidence>
<dbReference type="FunFam" id="3.40.50.300:FF:000712">
    <property type="entry name" value="Midasin"/>
    <property type="match status" value="1"/>
</dbReference>
<feature type="domain" description="AAA+ ATPase" evidence="8">
    <location>
        <begin position="257"/>
        <end position="445"/>
    </location>
</feature>
<dbReference type="SUPFAM" id="SSF52540">
    <property type="entry name" value="P-loop containing nucleoside triphosphate hydrolases"/>
    <property type="match status" value="5"/>
</dbReference>
<sequence length="4441" mass="495780">MASPVVLAVEALNSKATDTIFLEYEHLFVDICARWISSESQVSAKLAAFGRTIPFAPHLAEHVEYFLTKTYTEGFLGPASDSITEGELCELLLAVFRLLSFDDPDFAKYIRPLKLQELLSHSSKIARYLTARIFCLYLHASDAAMEELISKYVHRSLDSEPIHGEWEGIVIDYRFLSLWEEKRYKQLSLRRRATQTTESTANGPTKILNNISNLSLDVHGVLLPRLDGPTEGQEPCKVIPVPTTTRNLKDLAVGLLDPSPLLLTGLAGSGKTLLVRHLAWHLRKLSSMVTLHLNEQSDAKLLLGMYATGAKPGTFSWRPGVLTTAVREGRWIFIEDLDRAPNEVISTLLPLIERGELLIPSRGETIRAARGFKIIATIRTTLNSKGEELVPRSNMIGYRFWRTVGIQMPSLEEFREVIAQNHRTILPHIPAVLRVYTQLQQLYREARFASENGTSLRALTPRDLLKWCDRLSALLAGTSSFTTENMDDVFMEAFDCFAGSLHNDLARARVMACVAEELHIDPQRRDHLLSRREVRFEVNTKITSSGVMRIGRAKLPRHRKANANSLASARPFSTNEYTLRLLEKIAVAVDRKEPLLLVGETGTGKTTCIQFLADQLGRKLVPFNLSQQSESGDLLGGYKPVNIRSLIIPMKDEFDTLFDSTFSRRRNHREWKRVCKLWREALRMLETAHAESEQPKKKRKSRWEKFAADLNDLEAQLSSGSEGFAFSFLEGNIVKAVRNGDWVLLDEINLASSDTLEALTDLLGGGPEGTPSILLTETGNVERVIAHPDFRVFAAMNPATDVGKKDLPPGIRSRFTELYVESPDGDVRSLRSIVENIRKIALDVTELYLEIQQLAKSNILVDGADQQAHFSLPSLCTLRRALFEGFNMSFLTFLSRASEDVATPLIKKHLFSSQSSIKTELGKPLKKPDNSRSYVQEGAYWLRQGPYPVEDQPHYIITPAASTRRYPTSMIEYLAKRSGNKFVQYLGTYISGILIRALREAPTDLLIPETQEVNPAGLNRFLELHFDDIPVEELTEILHRRTQIPESWCKPLRQENRLFEQKSFATLRDLFRWALRKAESVQDLAVNGYMLLAERVRKPEERQAVKKIIETVMSKGGARVSIDERSLYSAEKSSELQFYRDRVGTNDSAVWTGAMRRLFVLVAHAISNNEPVLLVGDTGCGKTTVCQLLAEACGKQLHIVNAHQNTETGDLIGAQRPIRNRAAIESDLHRRLLVDLDAVGVKLAPSEMDLGRLLALYDQLDYDTLSLIPIDHREEIKTNRTKAAALFEWADGSLVHAMKEGQFFLLDEISLADDSVLERLNSVLEPQRTLLLAEKGLVDSLIVGCEGFQFLATMNPGGDYGKKELSPALRNRFTEIWVPSLSDVNDIVQIVRAKLNPEALQYAESMVSFAQWFNQKYNTSVTSSVSIRDTLAWVNFINGCQSSDTLFGVVHGAAMVFVDTLGANPAGLLAISSSRIDVERQECLRQLSELLDIDASHIYFEDITMTASDDQLTLGSFSIPKVQITQEDRSFSLDAPTTRSNAMRVVRALQLSKSILLEGNPGVGKTTLVTAIARAVGRPLARLNLSEQTDLMDLFGSDVPIEGAQAGTFAWRDAPFLKAMKRGEWVLLDEMNLASQSVLEGLNAVLDHRGEVYISELDQTFHKHPDFRVFAAQNPHHQGGGRKGLPASFVNRFTVVYADIFKPEDLMLICKQVYPQFNPEEASKLITFVAELDEQVVNLRKFGTYGNGLLPSGNARDFLDTIFTQRFRNEADRNQVQARKSYYHNLGLDTLQVGMGFLKRNNRLAPCKDTQMLHKSRYAAAESLMICAQKNWPVILVGPSGSGKSSLVTHIAGATGATLVTFAMNADIDAMDLVGGFEQVDPARQIHRYIAKLKSFVQSRLVEDQSSQSSLYYLTILMHINLSLTNISSDLFSLLEMAAREDSQCSSSNVIDGGRFQWVDGILVQALEEGSWLVLDNANLCSASVLDRLNSLLEPDGYLSINEHPTEDGEARVVRPHPNFRIILTMDARYGELSRAMRNRAVEIFLLAESSTTLHSHPVIAYPMESSMYRFRHFTTRATEHPSLPTSQLGLAFDHLSIGDMSYAQSFATDVSKGLISNEAIRTHTHFTNGSTNGIISKHAAISREDDMLALDSWVPKGKEMYTKIATESYHPLNNEVVVCRDTNLTDAAISASWICSFVFEIEKMKTALDWMPTRSLERRPEKNRIPEFLLALWQALSTWLEHVWQAGSLPPLLDSLSRMKTLFWELYNMSIATGFDRATLHTYVAMLVDLSISLQQFDQPTAIMSSTIATSLTVFRSGTHLTSGLCMERVWLRFKPTTSTSTSALDTLLKLEALADRFDAIIWRSHVSFDDLARTRETFSSAIGLLQEVDLDGEELVTSLESGVHDLEQKVVKDDYQITPYFEQVFEGVCQFLDLLSSDNSGLDYQSRASRSMASLLARRPTKSAMTSTGGNPPLRFFHLCSYLGIRTPGGKDIALSNQFQAAALDKLTHVESVSLRQLDSFEFELNLLGQVIGSESQSLAHDQFLTLKEHLGALTHELAAIVETYSDDKPGDTKSQSFINTNLGQCLEYSTLAEEDLSNISTASKAWISLALAGIKLYIPDRPFDPALRPMMERRFFNDHKAGLEEKLNALQGFEQHFTGNETTLRIRLARQELQALGEEPQVAAVVRPDVSELEVLQGELDNLLNVVRPLLEGTATAEDLSRDHTFRQNISHIIRRLTEGYRYYDDITGPAVGFLLCLNIGLSLAAQSHLVHKPSSEAVAYLSAHTPFLGLNRHEVNASFYEAELGNVLKQRHPDTDLRWHFLQHMAIDVAMMAPFGCSELHNLTHDLDQEKEAADHSLYTYRDLSLFPDYEREVDDSVPVSSRLSQDLIFLGSYSGPEMTKDLLHWSTREIGKLTKKDTDSIFVEIGRGIDTLSTGGVARNYNFYFDPNILQHRYRQIREVWPEHATLGEVLRTCDEALAFGHTEPVAKFLTKAEKLHSYVTSALYDELTNLLVSWRQLELTTWARLFDIEMEKCNNAAKSWWFIAYETIVAAPESLQSADVRSHAKGLLKALEGFFSSTTIGQFSQRLLLLKQFSNHVKLRIQEAPLLQTINLALENFISYYSKFKAQVQETLAKGRKVLEKQMKEVILLASWKDTNIEALKQSAKTSHRKLTKLVRKFRALLNQSFAGVLSKGFPDLGALSPLQGNPEVATAHVDHALIEKICSIHVPDWNSRQSRFKNIPVTISIMRSKSQPNPSSLNASEQVNDFITELESSIAELQKATPAYLTEENKTEVKHLKSRKRKLFVDTLKTLKEMGFKWNFGTDALENQDSLSTVLARLPALPTSGGTVTAAESHLYQTLSIMQQVREVAKEHPGDLTGEQVARAIGFLESLLQSSIRQRTTLARTVETSQSTLSNLSVYQALKDPISRISQLGTPEERDLLRTPHAQVEDGQSLLNVVQWLVVILDVGIDLINTQAKLAKLELSSVTTGLATWKITFEKLLSEGSSLPSLPENISTGDHVRIYKLFGQSLYDLESDIKKWIGDFPVAKCTLKQILPFVQFEFTTSSSETDQATYITVKDMTSQILTTVDKILGSMQDVESALANLPLSPEDPAWFIKEENVLSKTINAMQVPMIAGELQGLADSIQKVQDTDTTNSGIKIIVAVFASVLPVFQQYHSIFLELMNRYAALHGSTCKLSYRLAKVFVQIGTQGFCTPSEKSDEKGDKSDKLEDGTGLGDGEGAEDISKDIGDDEDLTDLAQQEGEKKDKEEIEDEEDAVDMGEQEMEGEMGDVENKEDDEDGSEKSEGDVESEVGDVDDLGPSTVDEKMWDDGGDDAEKDRDGDDGKGEKNDEQVAAGEKDGEKEKEKGEGNEDEDLEPEEGAEEQENQGETLDLPDELNMDDENDKDGKESDDDMLGDMDDEAPEPDVDPDVKEDEADSPGSTTGHIEDEEDHPEDQTEGPEDMDEDDSKSTEDEATADTSAEAGAGMDAQDDVQHDQEASANAAKRDEGSKEEGETGRTNPDSAGRGDDKLGDTLEKWYNQQRHIQDATQKDEKQVQQTEKENEEMEADTQALGTATEEQAKTLDESMALPTDENEERIPALPEDKQEEETNEDRPDGDGRPKAFEMEDATEDLDDISDTASSVSEVENQLSLTHLDVESELPTPETARALWLHHESSTHSLAQTLTEHLRLILAPTLATKLRGDFRTGKRLNLKRIIPYIASGYKRDKIWLRRSQPSKRAYQILVALDDSRTLKTLALITRSLAMLEVGEVAVVGFGDDVKVAHDFDKPFTSDAGANKTDARLRGQGRGDDLWQLMLVVSDGICDGHAEIQRLVRKAQESRVMIVFVVVDATATSGVGENGDGAKGPEKGKEKQSVLDLKSVEFGADGKMAITRYMDRFPFRWYLVVRDVADLPGVLATALRQWFAEVVDASG</sequence>
<feature type="compositionally biased region" description="Basic and acidic residues" evidence="7">
    <location>
        <begin position="4051"/>
        <end position="4068"/>
    </location>
</feature>
<keyword evidence="9" id="KW-0378">Hydrolase</keyword>
<reference evidence="9" key="1">
    <citation type="journal article" date="2020" name="Stud. Mycol.">
        <title>101 Dothideomycetes genomes: a test case for predicting lifestyles and emergence of pathogens.</title>
        <authorList>
            <person name="Haridas S."/>
            <person name="Albert R."/>
            <person name="Binder M."/>
            <person name="Bloem J."/>
            <person name="Labutti K."/>
            <person name="Salamov A."/>
            <person name="Andreopoulos B."/>
            <person name="Baker S."/>
            <person name="Barry K."/>
            <person name="Bills G."/>
            <person name="Bluhm B."/>
            <person name="Cannon C."/>
            <person name="Castanera R."/>
            <person name="Culley D."/>
            <person name="Daum C."/>
            <person name="Ezra D."/>
            <person name="Gonzalez J."/>
            <person name="Henrissat B."/>
            <person name="Kuo A."/>
            <person name="Liang C."/>
            <person name="Lipzen A."/>
            <person name="Lutzoni F."/>
            <person name="Magnuson J."/>
            <person name="Mondo S."/>
            <person name="Nolan M."/>
            <person name="Ohm R."/>
            <person name="Pangilinan J."/>
            <person name="Park H.-J."/>
            <person name="Ramirez L."/>
            <person name="Alfaro M."/>
            <person name="Sun H."/>
            <person name="Tritt A."/>
            <person name="Yoshinaga Y."/>
            <person name="Zwiers L.-H."/>
            <person name="Turgeon B."/>
            <person name="Goodwin S."/>
            <person name="Spatafora J."/>
            <person name="Crous P."/>
            <person name="Grigoriev I."/>
        </authorList>
    </citation>
    <scope>NUCLEOTIDE SEQUENCE</scope>
    <source>
        <strain evidence="9">CBS 269.34</strain>
    </source>
</reference>
<feature type="compositionally biased region" description="Basic and acidic residues" evidence="7">
    <location>
        <begin position="4032"/>
        <end position="4043"/>
    </location>
</feature>
<feature type="compositionally biased region" description="Acidic residues" evidence="7">
    <location>
        <begin position="3954"/>
        <end position="3974"/>
    </location>
</feature>
<dbReference type="GO" id="GO:0005524">
    <property type="term" value="F:ATP binding"/>
    <property type="evidence" value="ECO:0007669"/>
    <property type="project" value="UniProtKB-KW"/>
</dbReference>
<dbReference type="InterPro" id="IPR012099">
    <property type="entry name" value="Midasin"/>
</dbReference>
<feature type="compositionally biased region" description="Basic and acidic residues" evidence="7">
    <location>
        <begin position="3999"/>
        <end position="4023"/>
    </location>
</feature>